<keyword evidence="1" id="KW-0812">Transmembrane</keyword>
<feature type="transmembrane region" description="Helical" evidence="1">
    <location>
        <begin position="113"/>
        <end position="136"/>
    </location>
</feature>
<accession>A0A6N7QVM8</accession>
<comment type="caution">
    <text evidence="2">The sequence shown here is derived from an EMBL/GenBank/DDBJ whole genome shotgun (WGS) entry which is preliminary data.</text>
</comment>
<feature type="transmembrane region" description="Helical" evidence="1">
    <location>
        <begin position="61"/>
        <end position="83"/>
    </location>
</feature>
<feature type="transmembrane region" description="Helical" evidence="1">
    <location>
        <begin position="282"/>
        <end position="302"/>
    </location>
</feature>
<dbReference type="InterPro" id="IPR053046">
    <property type="entry name" value="ABC-5_transporter"/>
</dbReference>
<dbReference type="Proteomes" id="UP000435187">
    <property type="component" value="Unassembled WGS sequence"/>
</dbReference>
<organism evidence="2 3">
    <name type="scientific">Gracilibacillus thailandensis</name>
    <dbReference type="NCBI Taxonomy" id="563735"/>
    <lineage>
        <taxon>Bacteria</taxon>
        <taxon>Bacillati</taxon>
        <taxon>Bacillota</taxon>
        <taxon>Bacilli</taxon>
        <taxon>Bacillales</taxon>
        <taxon>Bacillaceae</taxon>
        <taxon>Gracilibacillus</taxon>
    </lineage>
</organism>
<name>A0A6N7QVM8_9BACI</name>
<proteinExistence type="predicted"/>
<keyword evidence="1" id="KW-1133">Transmembrane helix</keyword>
<dbReference type="PANTHER" id="PTHR39177">
    <property type="entry name" value="ABC TRANSPORTER PERMEASE YTRC-RELATED"/>
    <property type="match status" value="1"/>
</dbReference>
<dbReference type="AlphaFoldDB" id="A0A6N7QVM8"/>
<feature type="transmembrane region" description="Helical" evidence="1">
    <location>
        <begin position="209"/>
        <end position="229"/>
    </location>
</feature>
<reference evidence="2 3" key="1">
    <citation type="submission" date="2019-10" db="EMBL/GenBank/DDBJ databases">
        <title>Gracilibacillus salitolerans sp. nov., a moderate halophile isolated from a saline soil in northwest China.</title>
        <authorList>
            <person name="Gan L."/>
        </authorList>
    </citation>
    <scope>NUCLEOTIDE SEQUENCE [LARGE SCALE GENOMIC DNA]</scope>
    <source>
        <strain evidence="2 3">TP2-8</strain>
    </source>
</reference>
<feature type="transmembrane region" description="Helical" evidence="1">
    <location>
        <begin position="341"/>
        <end position="363"/>
    </location>
</feature>
<feature type="transmembrane region" description="Helical" evidence="1">
    <location>
        <begin position="20"/>
        <end position="40"/>
    </location>
</feature>
<keyword evidence="1" id="KW-0472">Membrane</keyword>
<protein>
    <recommendedName>
        <fullName evidence="4">ABC transporter permease</fullName>
    </recommendedName>
</protein>
<feature type="transmembrane region" description="Helical" evidence="1">
    <location>
        <begin position="241"/>
        <end position="262"/>
    </location>
</feature>
<feature type="transmembrane region" description="Helical" evidence="1">
    <location>
        <begin position="308"/>
        <end position="329"/>
    </location>
</feature>
<evidence type="ECO:0008006" key="4">
    <source>
        <dbReference type="Google" id="ProtNLM"/>
    </source>
</evidence>
<evidence type="ECO:0000313" key="3">
    <source>
        <dbReference type="Proteomes" id="UP000435187"/>
    </source>
</evidence>
<evidence type="ECO:0000256" key="1">
    <source>
        <dbReference type="SAM" id="Phobius"/>
    </source>
</evidence>
<dbReference type="EMBL" id="WJEE01000006">
    <property type="protein sequence ID" value="MRI65594.1"/>
    <property type="molecule type" value="Genomic_DNA"/>
</dbReference>
<feature type="transmembrane region" description="Helical" evidence="1">
    <location>
        <begin position="148"/>
        <end position="170"/>
    </location>
</feature>
<evidence type="ECO:0000313" key="2">
    <source>
        <dbReference type="EMBL" id="MRI65594.1"/>
    </source>
</evidence>
<keyword evidence="3" id="KW-1185">Reference proteome</keyword>
<dbReference type="RefSeq" id="WP_153834414.1">
    <property type="nucleotide sequence ID" value="NZ_JBHUMW010000025.1"/>
</dbReference>
<sequence length="668" mass="77773">MPLKTSYFKKELWKQAFRSFGWIGIGYFLALLFLLPLQIIMVKTKNDPNDINYYRQNIDSLFGLNGEIQGVLFLIIPVLAAVFTSRYMHVKGSADFIHSLPLRRSQLFAHQFLIGYMMILIPVCITACVLFVLSGVMDVAFIYQSNDILNWFYETLTFTTFLYAIAYFVGTLTGMSVVQGGLSFIFIIFPAGISMLINENLNMLLEGFSVHNASFFSFSSNLTPIWWFMELSNKSNLEIANWIYGIYWLISVIFIGISLILYRIRPIESANQTIAFPLLKPIFKFGVTFCFMLLGGVYFGAVQQQSEGWMIFGYICGALFGYLLAKMLIQKTWRVFDQWKGFMIYIGISIVVILSVMFDWYGFEANVPEKGEVEGIYFVEQNTFNNWYGGRLDQKLEQSNITNPELMEKVINLHEYILANDHIGQYQENIYMEKSTDIEIIYHLKNGKRMVRQYFIPSMDEVEEYVKPILESIEYKQSSLDWLNDKNNRISSVTVSGYDYRQQVTDQYTINKITDALKQDYLKTSYEEMTHSRLYGESKYLEFEVESEQTYFYHVPLLNSYSKVLEVLEQEELDRGLTIHSTDVSMVAISNTQKNEEIVYELPHMEKIDRNKWMLVEDSEQIEELVSLNNDVDGTWKIAYYGPSDKNFIEAYQVSEDQLPSFVTDYFE</sequence>
<dbReference type="PANTHER" id="PTHR39177:SF1">
    <property type="entry name" value="ABC TRANSPORTER PERMEASE YTRC-RELATED"/>
    <property type="match status" value="1"/>
</dbReference>
<gene>
    <name evidence="2" type="ORF">GH885_04425</name>
</gene>
<feature type="transmembrane region" description="Helical" evidence="1">
    <location>
        <begin position="176"/>
        <end position="197"/>
    </location>
</feature>